<keyword evidence="7" id="KW-0809">Transit peptide</keyword>
<gene>
    <name evidence="18" type="primary">MRM2</name>
</gene>
<evidence type="ECO:0000256" key="15">
    <source>
        <dbReference type="PIRSR" id="PIRSR005461-1"/>
    </source>
</evidence>
<name>A0A6P8SJN7_GEOSA</name>
<keyword evidence="5" id="KW-0808">Transferase</keyword>
<keyword evidence="4 18" id="KW-0489">Methyltransferase</keyword>
<keyword evidence="3" id="KW-0698">rRNA processing</keyword>
<proteinExistence type="inferred from homology"/>
<evidence type="ECO:0000256" key="6">
    <source>
        <dbReference type="ARBA" id="ARBA00022691"/>
    </source>
</evidence>
<dbReference type="RefSeq" id="XP_033819019.1">
    <property type="nucleotide sequence ID" value="XM_033963128.1"/>
</dbReference>
<evidence type="ECO:0000256" key="14">
    <source>
        <dbReference type="ARBA" id="ARBA00082868"/>
    </source>
</evidence>
<dbReference type="OrthoDB" id="20105at2759"/>
<dbReference type="PIRSF" id="PIRSF005461">
    <property type="entry name" value="23S_rRNA_mtase"/>
    <property type="match status" value="1"/>
</dbReference>
<dbReference type="SUPFAM" id="SSF53335">
    <property type="entry name" value="S-adenosyl-L-methionine-dependent methyltransferases"/>
    <property type="match status" value="1"/>
</dbReference>
<dbReference type="HAMAP" id="MF_01547">
    <property type="entry name" value="RNA_methyltr_E"/>
    <property type="match status" value="1"/>
</dbReference>
<dbReference type="GeneID" id="117369111"/>
<dbReference type="Proteomes" id="UP000515159">
    <property type="component" value="Chromosome 11"/>
</dbReference>
<dbReference type="InterPro" id="IPR002877">
    <property type="entry name" value="RNA_MeTrfase_FtsJ_dom"/>
</dbReference>
<dbReference type="GO" id="GO:1902775">
    <property type="term" value="P:mitochondrial large ribosomal subunit assembly"/>
    <property type="evidence" value="ECO:0007669"/>
    <property type="project" value="UniProtKB-ARBA"/>
</dbReference>
<dbReference type="AlphaFoldDB" id="A0A6P8SJN7"/>
<comment type="similarity">
    <text evidence="2">Belongs to the class I-like SAM-binding methyltransferase superfamily. RNA methyltransferase RlmE family.</text>
</comment>
<reference evidence="18" key="1">
    <citation type="submission" date="2025-08" db="UniProtKB">
        <authorList>
            <consortium name="RefSeq"/>
        </authorList>
    </citation>
    <scope>IDENTIFICATION</scope>
</reference>
<dbReference type="InterPro" id="IPR050082">
    <property type="entry name" value="RNA_methyltr_RlmE"/>
</dbReference>
<keyword evidence="6 15" id="KW-0949">S-adenosyl-L-methionine</keyword>
<comment type="catalytic activity">
    <reaction evidence="10">
        <text>uridine(1369) in 16S rRNA + S-adenosyl-L-methionine = 2'-O-methyluridine(1369) in 16S rRNA + S-adenosyl-L-homocysteine + H(+)</text>
        <dbReference type="Rhea" id="RHEA:47764"/>
        <dbReference type="Rhea" id="RHEA-COMP:11903"/>
        <dbReference type="Rhea" id="RHEA-COMP:11904"/>
        <dbReference type="ChEBI" id="CHEBI:15378"/>
        <dbReference type="ChEBI" id="CHEBI:57856"/>
        <dbReference type="ChEBI" id="CHEBI:59789"/>
        <dbReference type="ChEBI" id="CHEBI:65315"/>
        <dbReference type="ChEBI" id="CHEBI:74478"/>
    </reaction>
</comment>
<dbReference type="Pfam" id="PF01728">
    <property type="entry name" value="FtsJ"/>
    <property type="match status" value="1"/>
</dbReference>
<dbReference type="InterPro" id="IPR015507">
    <property type="entry name" value="rRNA-MeTfrase_E"/>
</dbReference>
<dbReference type="CTD" id="29960"/>
<evidence type="ECO:0000256" key="13">
    <source>
        <dbReference type="ARBA" id="ARBA00080354"/>
    </source>
</evidence>
<dbReference type="PANTHER" id="PTHR10920">
    <property type="entry name" value="RIBOSOMAL RNA METHYLTRANSFERASE"/>
    <property type="match status" value="1"/>
</dbReference>
<accession>A0A6P8SJN7</accession>
<dbReference type="FunFam" id="3.40.50.150:FF:000129">
    <property type="entry name" value="Mitochondrial rRNA methyltransferase 2"/>
    <property type="match status" value="1"/>
</dbReference>
<evidence type="ECO:0000256" key="9">
    <source>
        <dbReference type="ARBA" id="ARBA00041184"/>
    </source>
</evidence>
<evidence type="ECO:0000313" key="18">
    <source>
        <dbReference type="RefSeq" id="XP_033819019.1"/>
    </source>
</evidence>
<dbReference type="PANTHER" id="PTHR10920:SF18">
    <property type="entry name" value="RRNA METHYLTRANSFERASE 2, MITOCHONDRIAL"/>
    <property type="match status" value="1"/>
</dbReference>
<evidence type="ECO:0000256" key="10">
    <source>
        <dbReference type="ARBA" id="ARBA00051808"/>
    </source>
</evidence>
<feature type="active site" description="Proton acceptor" evidence="15">
    <location>
        <position position="200"/>
    </location>
</feature>
<evidence type="ECO:0000256" key="8">
    <source>
        <dbReference type="ARBA" id="ARBA00023128"/>
    </source>
</evidence>
<dbReference type="FunCoup" id="A0A6P8SJN7">
    <property type="interactions" value="2298"/>
</dbReference>
<dbReference type="KEGG" id="gsh:117369111"/>
<evidence type="ECO:0000256" key="1">
    <source>
        <dbReference type="ARBA" id="ARBA00004173"/>
    </source>
</evidence>
<dbReference type="GO" id="GO:0008650">
    <property type="term" value="F:rRNA (uridine-2'-O-)-methyltransferase activity"/>
    <property type="evidence" value="ECO:0007669"/>
    <property type="project" value="TreeGrafter"/>
</dbReference>
<dbReference type="InterPro" id="IPR029063">
    <property type="entry name" value="SAM-dependent_MTases_sf"/>
</dbReference>
<evidence type="ECO:0000256" key="5">
    <source>
        <dbReference type="ARBA" id="ARBA00022679"/>
    </source>
</evidence>
<sequence length="252" mass="28274">MFYLGRILSLQHSMIASLHFRMFHMTMCFQRSKTAIEQGWLARQQRDPFVKAAHRENYRCRSAFKLLEMDEKHHILRPGLCVVDCGAAPGAWSQVAVQRVNAAGTKPDRPVGFVIGVDLLHCSPLEGAIFLANADITNSRTHMNIKDKLPTGKADVILSDMAPNACGIRDLDHHRLVNMCLSLLDLAQSILSPGGTLLCKLWDGGESSVLRNRLVQVFQDVKTVKPHASRKESAETYFLAKSYQKERDFTRG</sequence>
<keyword evidence="8" id="KW-0496">Mitochondrion</keyword>
<protein>
    <recommendedName>
        <fullName evidence="9">rRNA methyltransferase 2, mitochondrial</fullName>
    </recommendedName>
    <alternativeName>
        <fullName evidence="14">16S rRNA (uridine(1369)-2'-O)-methyltransferase</fullName>
    </alternativeName>
    <alternativeName>
        <fullName evidence="12">16S rRNA [Um1369] 2'-O-methyltransferase</fullName>
    </alternativeName>
    <alternativeName>
        <fullName evidence="13">Protein ftsJ homolog 2</fullName>
    </alternativeName>
</protein>
<evidence type="ECO:0000256" key="3">
    <source>
        <dbReference type="ARBA" id="ARBA00022552"/>
    </source>
</evidence>
<organism evidence="17 18">
    <name type="scientific">Geotrypetes seraphini</name>
    <name type="common">Gaboon caecilian</name>
    <name type="synonym">Caecilia seraphini</name>
    <dbReference type="NCBI Taxonomy" id="260995"/>
    <lineage>
        <taxon>Eukaryota</taxon>
        <taxon>Metazoa</taxon>
        <taxon>Chordata</taxon>
        <taxon>Craniata</taxon>
        <taxon>Vertebrata</taxon>
        <taxon>Euteleostomi</taxon>
        <taxon>Amphibia</taxon>
        <taxon>Gymnophiona</taxon>
        <taxon>Geotrypetes</taxon>
    </lineage>
</organism>
<evidence type="ECO:0000256" key="2">
    <source>
        <dbReference type="ARBA" id="ARBA00009258"/>
    </source>
</evidence>
<dbReference type="GO" id="GO:0005759">
    <property type="term" value="C:mitochondrial matrix"/>
    <property type="evidence" value="ECO:0007669"/>
    <property type="project" value="UniProtKB-ARBA"/>
</dbReference>
<dbReference type="Gene3D" id="3.40.50.150">
    <property type="entry name" value="Vaccinia Virus protein VP39"/>
    <property type="match status" value="1"/>
</dbReference>
<evidence type="ECO:0000256" key="7">
    <source>
        <dbReference type="ARBA" id="ARBA00022946"/>
    </source>
</evidence>
<evidence type="ECO:0000256" key="12">
    <source>
        <dbReference type="ARBA" id="ARBA00076606"/>
    </source>
</evidence>
<evidence type="ECO:0000256" key="11">
    <source>
        <dbReference type="ARBA" id="ARBA00058412"/>
    </source>
</evidence>
<evidence type="ECO:0000313" key="17">
    <source>
        <dbReference type="Proteomes" id="UP000515159"/>
    </source>
</evidence>
<comment type="function">
    <text evidence="11">S-adenosyl-L-methionine-dependent 2'-O-ribose methyltransferase that catalyzes the formation of 2'-O-methyluridine at position 1369 (Um1369) in the 16S mitochondrial large subunit ribosomal RNA (mtLSU rRNA), a universally conserved modification in the peptidyl transferase domain of the mtLSU rRNA. This activity may require prior 2'-O-methylguanosine modification at position 1370 (Gm1370) by MRM3. Essential for late-stage assembly of mtLSU required for efficient translation of mitochondrial DNA encoded proteins; methyltransferase activity is not required for this function. Essential for mitochondrial respiratory function.</text>
</comment>
<evidence type="ECO:0000256" key="4">
    <source>
        <dbReference type="ARBA" id="ARBA00022603"/>
    </source>
</evidence>
<evidence type="ECO:0000259" key="16">
    <source>
        <dbReference type="Pfam" id="PF01728"/>
    </source>
</evidence>
<feature type="domain" description="Ribosomal RNA methyltransferase FtsJ" evidence="16">
    <location>
        <begin position="58"/>
        <end position="242"/>
    </location>
</feature>
<dbReference type="InParanoid" id="A0A6P8SJN7"/>
<comment type="subcellular location">
    <subcellularLocation>
        <location evidence="1">Mitochondrion</location>
    </subcellularLocation>
</comment>
<keyword evidence="17" id="KW-1185">Reference proteome</keyword>